<organism evidence="1">
    <name type="scientific">marine sediment metagenome</name>
    <dbReference type="NCBI Taxonomy" id="412755"/>
    <lineage>
        <taxon>unclassified sequences</taxon>
        <taxon>metagenomes</taxon>
        <taxon>ecological metagenomes</taxon>
    </lineage>
</organism>
<gene>
    <name evidence="1" type="ORF">S01H1_10147</name>
</gene>
<proteinExistence type="predicted"/>
<protein>
    <submittedName>
        <fullName evidence="1">Uncharacterized protein</fullName>
    </submittedName>
</protein>
<evidence type="ECO:0000313" key="1">
    <source>
        <dbReference type="EMBL" id="GAF69476.1"/>
    </source>
</evidence>
<dbReference type="AlphaFoldDB" id="X0S2P4"/>
<sequence>RVLSELAPVCFFTAISEFLKYKLGTIKDHPQVGYNILKTVDFPWQIAQIVLR</sequence>
<name>X0S2P4_9ZZZZ</name>
<accession>X0S2P4</accession>
<feature type="non-terminal residue" evidence="1">
    <location>
        <position position="1"/>
    </location>
</feature>
<reference evidence="1" key="1">
    <citation type="journal article" date="2014" name="Front. Microbiol.">
        <title>High frequency of phylogenetically diverse reductive dehalogenase-homologous genes in deep subseafloor sedimentary metagenomes.</title>
        <authorList>
            <person name="Kawai M."/>
            <person name="Futagami T."/>
            <person name="Toyoda A."/>
            <person name="Takaki Y."/>
            <person name="Nishi S."/>
            <person name="Hori S."/>
            <person name="Arai W."/>
            <person name="Tsubouchi T."/>
            <person name="Morono Y."/>
            <person name="Uchiyama I."/>
            <person name="Ito T."/>
            <person name="Fujiyama A."/>
            <person name="Inagaki F."/>
            <person name="Takami H."/>
        </authorList>
    </citation>
    <scope>NUCLEOTIDE SEQUENCE</scope>
    <source>
        <strain evidence="1">Expedition CK06-06</strain>
    </source>
</reference>
<comment type="caution">
    <text evidence="1">The sequence shown here is derived from an EMBL/GenBank/DDBJ whole genome shotgun (WGS) entry which is preliminary data.</text>
</comment>
<dbReference type="EMBL" id="BARS01005185">
    <property type="protein sequence ID" value="GAF69476.1"/>
    <property type="molecule type" value="Genomic_DNA"/>
</dbReference>